<evidence type="ECO:0000313" key="3">
    <source>
        <dbReference type="Proteomes" id="UP000321820"/>
    </source>
</evidence>
<keyword evidence="3" id="KW-1185">Reference proteome</keyword>
<dbReference type="PANTHER" id="PTHR12110">
    <property type="entry name" value="HYDROXYPYRUVATE ISOMERASE"/>
    <property type="match status" value="1"/>
</dbReference>
<accession>A0A5B9EF24</accession>
<dbReference type="InterPro" id="IPR036237">
    <property type="entry name" value="Xyl_isomerase-like_sf"/>
</dbReference>
<dbReference type="EMBL" id="CP042806">
    <property type="protein sequence ID" value="QEE28917.1"/>
    <property type="molecule type" value="Genomic_DNA"/>
</dbReference>
<dbReference type="InterPro" id="IPR050312">
    <property type="entry name" value="IolE/XylAMocC-like"/>
</dbReference>
<dbReference type="KEGG" id="talb:FTW19_13465"/>
<feature type="domain" description="Xylose isomerase-like TIM barrel" evidence="1">
    <location>
        <begin position="63"/>
        <end position="278"/>
    </location>
</feature>
<reference evidence="2 3" key="1">
    <citation type="submission" date="2019-08" db="EMBL/GenBank/DDBJ databases">
        <title>Complete genome sequence of Terriglobus albidus strain ORNL.</title>
        <authorList>
            <person name="Podar M."/>
        </authorList>
    </citation>
    <scope>NUCLEOTIDE SEQUENCE [LARGE SCALE GENOMIC DNA]</scope>
    <source>
        <strain evidence="2 3">ORNL</strain>
    </source>
</reference>
<proteinExistence type="predicted"/>
<dbReference type="InterPro" id="IPR013022">
    <property type="entry name" value="Xyl_isomerase-like_TIM-brl"/>
</dbReference>
<dbReference type="InterPro" id="IPR006311">
    <property type="entry name" value="TAT_signal"/>
</dbReference>
<dbReference type="Proteomes" id="UP000321820">
    <property type="component" value="Chromosome"/>
</dbReference>
<protein>
    <submittedName>
        <fullName evidence="2">Sugar phosphate isomerase/epimerase</fullName>
    </submittedName>
</protein>
<sequence>MTMPITRRAFMRTSAVALTGASAPSTLTTALWAEPMVTYPGIQLYTVDKELKADVNATLNTIQHIGYKEVEGAALPGISAKQFRAALDRAGLKCNSTHFFNWGEVDPSAIFEQANTLGVHYVVSSFIGKFGRSRTGGEAGVDEYKAMAEYFNQLGGAAKQAGLQLAFHNHNTEFKKFEQGRVGYDIFIEATDPDLVKLELDCGWMVAAGYNPIDYFKRYPNRYRMVHIKDFMRRSQPSTSLEKADVPQGTVLGTGYIKYKPILAVAKAAGVEHFYIEQEPPFIGMTAIEAATRDYQYLESISQ</sequence>
<keyword evidence="2" id="KW-0413">Isomerase</keyword>
<evidence type="ECO:0000313" key="2">
    <source>
        <dbReference type="EMBL" id="QEE28917.1"/>
    </source>
</evidence>
<name>A0A5B9EF24_9BACT</name>
<evidence type="ECO:0000259" key="1">
    <source>
        <dbReference type="Pfam" id="PF01261"/>
    </source>
</evidence>
<dbReference type="SUPFAM" id="SSF51658">
    <property type="entry name" value="Xylose isomerase-like"/>
    <property type="match status" value="1"/>
</dbReference>
<gene>
    <name evidence="2" type="ORF">FTW19_13465</name>
</gene>
<dbReference type="Pfam" id="PF01261">
    <property type="entry name" value="AP_endonuc_2"/>
    <property type="match status" value="1"/>
</dbReference>
<dbReference type="GO" id="GO:0016853">
    <property type="term" value="F:isomerase activity"/>
    <property type="evidence" value="ECO:0007669"/>
    <property type="project" value="UniProtKB-KW"/>
</dbReference>
<dbReference type="RefSeq" id="WP_147648115.1">
    <property type="nucleotide sequence ID" value="NZ_CP042806.1"/>
</dbReference>
<dbReference type="OrthoDB" id="9798407at2"/>
<dbReference type="PROSITE" id="PS51318">
    <property type="entry name" value="TAT"/>
    <property type="match status" value="1"/>
</dbReference>
<dbReference type="PANTHER" id="PTHR12110:SF41">
    <property type="entry name" value="INOSOSE DEHYDRATASE"/>
    <property type="match status" value="1"/>
</dbReference>
<dbReference type="AlphaFoldDB" id="A0A5B9EF24"/>
<dbReference type="Gene3D" id="3.20.20.150">
    <property type="entry name" value="Divalent-metal-dependent TIM barrel enzymes"/>
    <property type="match status" value="1"/>
</dbReference>
<organism evidence="2 3">
    <name type="scientific">Terriglobus albidus</name>
    <dbReference type="NCBI Taxonomy" id="1592106"/>
    <lineage>
        <taxon>Bacteria</taxon>
        <taxon>Pseudomonadati</taxon>
        <taxon>Acidobacteriota</taxon>
        <taxon>Terriglobia</taxon>
        <taxon>Terriglobales</taxon>
        <taxon>Acidobacteriaceae</taxon>
        <taxon>Terriglobus</taxon>
    </lineage>
</organism>